<dbReference type="RefSeq" id="XP_028153678.1">
    <property type="nucleotide sequence ID" value="XM_028297877.1"/>
</dbReference>
<name>A0A6P7H7I6_DIAVI</name>
<protein>
    <submittedName>
        <fullName evidence="1">Uncharacterized protein LOC114347137</fullName>
    </submittedName>
</protein>
<dbReference type="PANTHER" id="PTHR46114:SF1">
    <property type="entry name" value="ZAD DOMAIN-CONTAINING PROTEIN"/>
    <property type="match status" value="1"/>
</dbReference>
<evidence type="ECO:0000313" key="1">
    <source>
        <dbReference type="RefSeq" id="XP_028153678.1"/>
    </source>
</evidence>
<accession>A0A6P7H7I6</accession>
<gene>
    <name evidence="1" type="primary">LOC114347137</name>
</gene>
<dbReference type="PANTHER" id="PTHR46114">
    <property type="entry name" value="APPLE DOMAIN-CONTAINING PROTEIN"/>
    <property type="match status" value="1"/>
</dbReference>
<dbReference type="InParanoid" id="A0A6P7H7I6"/>
<dbReference type="AlphaFoldDB" id="A0A6P7H7I6"/>
<sequence length="138" mass="16314">MEKLKAGIFDGPQIRLLTEDPAFVGSMNEVEKKARLSFVDIMKNFLGNHKSENYAELVNRLLNDFQSLGWNMSIKVNYLHSHLYRFAENLDDTSNEQGERLHQEIKTIEDRYQGRRGMGSLWKTQRHLKKRYTNFFKT</sequence>
<organism evidence="1">
    <name type="scientific">Diabrotica virgifera virgifera</name>
    <name type="common">western corn rootworm</name>
    <dbReference type="NCBI Taxonomy" id="50390"/>
    <lineage>
        <taxon>Eukaryota</taxon>
        <taxon>Metazoa</taxon>
        <taxon>Ecdysozoa</taxon>
        <taxon>Arthropoda</taxon>
        <taxon>Hexapoda</taxon>
        <taxon>Insecta</taxon>
        <taxon>Pterygota</taxon>
        <taxon>Neoptera</taxon>
        <taxon>Endopterygota</taxon>
        <taxon>Coleoptera</taxon>
        <taxon>Polyphaga</taxon>
        <taxon>Cucujiformia</taxon>
        <taxon>Chrysomeloidea</taxon>
        <taxon>Chrysomelidae</taxon>
        <taxon>Galerucinae</taxon>
        <taxon>Diabroticina</taxon>
        <taxon>Diabroticites</taxon>
        <taxon>Diabrotica</taxon>
    </lineage>
</organism>
<proteinExistence type="predicted"/>
<reference evidence="1" key="1">
    <citation type="submission" date="2025-08" db="UniProtKB">
        <authorList>
            <consortium name="RefSeq"/>
        </authorList>
    </citation>
    <scope>IDENTIFICATION</scope>
    <source>
        <tissue evidence="1">Whole insect</tissue>
    </source>
</reference>